<dbReference type="RefSeq" id="WP_278522909.1">
    <property type="nucleotide sequence ID" value="NZ_JADIIN010000043.1"/>
</dbReference>
<reference evidence="1" key="1">
    <citation type="submission" date="2020-10" db="EMBL/GenBank/DDBJ databases">
        <title>Dehalococcoides mccartyi of a TCE/Cr reducing biochatode.</title>
        <authorList>
            <person name="Matturro B."/>
        </authorList>
    </citation>
    <scope>NUCLEOTIDE SEQUENCE</scope>
    <source>
        <strain evidence="1">Bin4</strain>
    </source>
</reference>
<accession>A0A843ADP6</accession>
<comment type="caution">
    <text evidence="1">The sequence shown here is derived from an EMBL/GenBank/DDBJ whole genome shotgun (WGS) entry which is preliminary data.</text>
</comment>
<proteinExistence type="predicted"/>
<evidence type="ECO:0000313" key="2">
    <source>
        <dbReference type="Proteomes" id="UP000658733"/>
    </source>
</evidence>
<gene>
    <name evidence="1" type="ORF">ISP01_05450</name>
</gene>
<dbReference type="Proteomes" id="UP000658733">
    <property type="component" value="Unassembled WGS sequence"/>
</dbReference>
<name>A0A843ADP6_METAZ</name>
<dbReference type="AlphaFoldDB" id="A0A843ADP6"/>
<sequence length="89" mass="10294">MPIFLIDCNGECACDECIHKDKESETIENETGVKMFPEFYTNGNTIYQREKNHEGYAILGINKNNVNNHDEVLENICDLLNNRTLKIEE</sequence>
<evidence type="ECO:0000313" key="1">
    <source>
        <dbReference type="EMBL" id="MBF4468834.1"/>
    </source>
</evidence>
<dbReference type="EMBL" id="JADIIN010000043">
    <property type="protein sequence ID" value="MBF4468834.1"/>
    <property type="molecule type" value="Genomic_DNA"/>
</dbReference>
<organism evidence="1 2">
    <name type="scientific">Methanobrevibacter arboriphilus</name>
    <dbReference type="NCBI Taxonomy" id="39441"/>
    <lineage>
        <taxon>Archaea</taxon>
        <taxon>Methanobacteriati</taxon>
        <taxon>Methanobacteriota</taxon>
        <taxon>Methanomada group</taxon>
        <taxon>Methanobacteria</taxon>
        <taxon>Methanobacteriales</taxon>
        <taxon>Methanobacteriaceae</taxon>
        <taxon>Methanobrevibacter</taxon>
    </lineage>
</organism>
<protein>
    <submittedName>
        <fullName evidence="1">Uncharacterized protein</fullName>
    </submittedName>
</protein>